<evidence type="ECO:0000313" key="2">
    <source>
        <dbReference type="Proteomes" id="UP001054837"/>
    </source>
</evidence>
<accession>A0AAV4SDP8</accession>
<sequence>MEAAEDEWWRRMERDATIDYSVRGSALGASNPELMDTTCAVIPSERLSSSIFSEELTNLSDEERCDQEEGHCTESLRRICCSADWTFPDDDDLKEINILHDDLQHAMRDVSKIELCPFPFCKKT</sequence>
<dbReference type="Proteomes" id="UP001054837">
    <property type="component" value="Unassembled WGS sequence"/>
</dbReference>
<name>A0AAV4SDP8_9ARAC</name>
<evidence type="ECO:0000313" key="1">
    <source>
        <dbReference type="EMBL" id="GIY30776.1"/>
    </source>
</evidence>
<organism evidence="1 2">
    <name type="scientific">Caerostris darwini</name>
    <dbReference type="NCBI Taxonomy" id="1538125"/>
    <lineage>
        <taxon>Eukaryota</taxon>
        <taxon>Metazoa</taxon>
        <taxon>Ecdysozoa</taxon>
        <taxon>Arthropoda</taxon>
        <taxon>Chelicerata</taxon>
        <taxon>Arachnida</taxon>
        <taxon>Araneae</taxon>
        <taxon>Araneomorphae</taxon>
        <taxon>Entelegynae</taxon>
        <taxon>Araneoidea</taxon>
        <taxon>Araneidae</taxon>
        <taxon>Caerostris</taxon>
    </lineage>
</organism>
<protein>
    <submittedName>
        <fullName evidence="1">Uncharacterized protein</fullName>
    </submittedName>
</protein>
<proteinExistence type="predicted"/>
<gene>
    <name evidence="1" type="ORF">CDAR_537961</name>
</gene>
<comment type="caution">
    <text evidence="1">The sequence shown here is derived from an EMBL/GenBank/DDBJ whole genome shotgun (WGS) entry which is preliminary data.</text>
</comment>
<dbReference type="EMBL" id="BPLQ01007544">
    <property type="protein sequence ID" value="GIY30776.1"/>
    <property type="molecule type" value="Genomic_DNA"/>
</dbReference>
<keyword evidence="2" id="KW-1185">Reference proteome</keyword>
<reference evidence="1 2" key="1">
    <citation type="submission" date="2021-06" db="EMBL/GenBank/DDBJ databases">
        <title>Caerostris darwini draft genome.</title>
        <authorList>
            <person name="Kono N."/>
            <person name="Arakawa K."/>
        </authorList>
    </citation>
    <scope>NUCLEOTIDE SEQUENCE [LARGE SCALE GENOMIC DNA]</scope>
</reference>
<dbReference type="AlphaFoldDB" id="A0AAV4SDP8"/>